<reference evidence="5 6" key="1">
    <citation type="submission" date="2023-12" db="EMBL/GenBank/DDBJ databases">
        <title>Amycolatopsis sp. V23-08.</title>
        <authorList>
            <person name="Somphong A."/>
        </authorList>
    </citation>
    <scope>NUCLEOTIDE SEQUENCE [LARGE SCALE GENOMIC DNA]</scope>
    <source>
        <strain evidence="5 6">V23-08</strain>
    </source>
</reference>
<dbReference type="PANTHER" id="PTHR43649">
    <property type="entry name" value="ARABINOSE-BINDING PROTEIN-RELATED"/>
    <property type="match status" value="1"/>
</dbReference>
<evidence type="ECO:0000256" key="1">
    <source>
        <dbReference type="ARBA" id="ARBA00004196"/>
    </source>
</evidence>
<keyword evidence="3" id="KW-0813">Transport</keyword>
<keyword evidence="6" id="KW-1185">Reference proteome</keyword>
<dbReference type="Proteomes" id="UP001304298">
    <property type="component" value="Unassembled WGS sequence"/>
</dbReference>
<comment type="similarity">
    <text evidence="2">Belongs to the bacterial solute-binding protein 1 family.</text>
</comment>
<dbReference type="PANTHER" id="PTHR43649:SF31">
    <property type="entry name" value="SN-GLYCEROL-3-PHOSPHATE-BINDING PERIPLASMIC PROTEIN UGPB"/>
    <property type="match status" value="1"/>
</dbReference>
<dbReference type="RefSeq" id="WP_323336499.1">
    <property type="nucleotide sequence ID" value="NZ_JAYFSI010000018.1"/>
</dbReference>
<protein>
    <submittedName>
        <fullName evidence="5">Extracellular solute-binding protein</fullName>
    </submittedName>
</protein>
<evidence type="ECO:0000256" key="3">
    <source>
        <dbReference type="ARBA" id="ARBA00022448"/>
    </source>
</evidence>
<proteinExistence type="inferred from homology"/>
<name>A0ABU5RKV6_9PSEU</name>
<accession>A0ABU5RKV6</accession>
<keyword evidence="4" id="KW-0732">Signal</keyword>
<evidence type="ECO:0000313" key="6">
    <source>
        <dbReference type="Proteomes" id="UP001304298"/>
    </source>
</evidence>
<evidence type="ECO:0000256" key="2">
    <source>
        <dbReference type="ARBA" id="ARBA00008520"/>
    </source>
</evidence>
<dbReference type="InterPro" id="IPR050490">
    <property type="entry name" value="Bact_solute-bd_prot1"/>
</dbReference>
<evidence type="ECO:0000256" key="4">
    <source>
        <dbReference type="ARBA" id="ARBA00022729"/>
    </source>
</evidence>
<organism evidence="5 6">
    <name type="scientific">Amycolatopsis heterodermiae</name>
    <dbReference type="NCBI Taxonomy" id="3110235"/>
    <lineage>
        <taxon>Bacteria</taxon>
        <taxon>Bacillati</taxon>
        <taxon>Actinomycetota</taxon>
        <taxon>Actinomycetes</taxon>
        <taxon>Pseudonocardiales</taxon>
        <taxon>Pseudonocardiaceae</taxon>
        <taxon>Amycolatopsis</taxon>
    </lineage>
</organism>
<comment type="subcellular location">
    <subcellularLocation>
        <location evidence="1">Cell envelope</location>
    </subcellularLocation>
</comment>
<sequence>MSNAADPADSTTIDVWLTDHPIPDFNAPVKEAAETFGRAHPGHRIRIREINYADLPRAVAEAVAQGNPPDVAEYYFSATQVALDTRGAGGGPLFVPIQRLLGDRTKILGEPVVVDDILPVVRDYYSRGGELVSMPTMASTAILFANQDVLRRAGVDRLPSTWRELTAACAAVAGLPGGPAHGIAWPNHGWLIQMELAAQGRLLSNGDNGRSGRSTRVTLDSPEMLAYARWWQDMHERGHLLYTGEPGDYFGAMEAFTSQDTAFVITSSATSQYMTHLAAEAGFELAMGAVPNNEEAPYAGRSLGGQSMFVAAGLPKEKEDAALAFTQHLLNPDHALRRLYAGSLPVMQPAYEQVVADGWADREPGFRVAAEQVLSSDRTPAATGALLGDLSGINDELTSAMHDVLVSGAEPAARFRVATEQAQERLDRYNQACLAYPPVTPEALEAG</sequence>
<evidence type="ECO:0000313" key="5">
    <source>
        <dbReference type="EMBL" id="MEA5366912.1"/>
    </source>
</evidence>
<comment type="caution">
    <text evidence="5">The sequence shown here is derived from an EMBL/GenBank/DDBJ whole genome shotgun (WGS) entry which is preliminary data.</text>
</comment>
<dbReference type="EMBL" id="JAYFSI010000018">
    <property type="protein sequence ID" value="MEA5366912.1"/>
    <property type="molecule type" value="Genomic_DNA"/>
</dbReference>
<gene>
    <name evidence="5" type="ORF">VA596_45795</name>
</gene>
<dbReference type="InterPro" id="IPR006059">
    <property type="entry name" value="SBP"/>
</dbReference>
<dbReference type="Pfam" id="PF13416">
    <property type="entry name" value="SBP_bac_8"/>
    <property type="match status" value="1"/>
</dbReference>
<dbReference type="Gene3D" id="3.40.190.10">
    <property type="entry name" value="Periplasmic binding protein-like II"/>
    <property type="match status" value="2"/>
</dbReference>
<dbReference type="SUPFAM" id="SSF53850">
    <property type="entry name" value="Periplasmic binding protein-like II"/>
    <property type="match status" value="1"/>
</dbReference>